<organism evidence="1">
    <name type="scientific">Anguilla anguilla</name>
    <name type="common">European freshwater eel</name>
    <name type="synonym">Muraena anguilla</name>
    <dbReference type="NCBI Taxonomy" id="7936"/>
    <lineage>
        <taxon>Eukaryota</taxon>
        <taxon>Metazoa</taxon>
        <taxon>Chordata</taxon>
        <taxon>Craniata</taxon>
        <taxon>Vertebrata</taxon>
        <taxon>Euteleostomi</taxon>
        <taxon>Actinopterygii</taxon>
        <taxon>Neopterygii</taxon>
        <taxon>Teleostei</taxon>
        <taxon>Anguilliformes</taxon>
        <taxon>Anguillidae</taxon>
        <taxon>Anguilla</taxon>
    </lineage>
</organism>
<dbReference type="AlphaFoldDB" id="A0A0E9ULK1"/>
<name>A0A0E9ULK1_ANGAN</name>
<protein>
    <submittedName>
        <fullName evidence="1">Uncharacterized protein</fullName>
    </submittedName>
</protein>
<sequence length="23" mass="2765">MLLKELVFQQVNCQVYGKQRVIK</sequence>
<proteinExistence type="predicted"/>
<evidence type="ECO:0000313" key="1">
    <source>
        <dbReference type="EMBL" id="JAH66135.1"/>
    </source>
</evidence>
<accession>A0A0E9ULK1</accession>
<dbReference type="EMBL" id="GBXM01042442">
    <property type="protein sequence ID" value="JAH66135.1"/>
    <property type="molecule type" value="Transcribed_RNA"/>
</dbReference>
<reference evidence="1" key="1">
    <citation type="submission" date="2014-11" db="EMBL/GenBank/DDBJ databases">
        <authorList>
            <person name="Amaro Gonzalez C."/>
        </authorList>
    </citation>
    <scope>NUCLEOTIDE SEQUENCE</scope>
</reference>
<reference evidence="1" key="2">
    <citation type="journal article" date="2015" name="Fish Shellfish Immunol.">
        <title>Early steps in the European eel (Anguilla anguilla)-Vibrio vulnificus interaction in the gills: Role of the RtxA13 toxin.</title>
        <authorList>
            <person name="Callol A."/>
            <person name="Pajuelo D."/>
            <person name="Ebbesson L."/>
            <person name="Teles M."/>
            <person name="MacKenzie S."/>
            <person name="Amaro C."/>
        </authorList>
    </citation>
    <scope>NUCLEOTIDE SEQUENCE</scope>
</reference>